<evidence type="ECO:0000313" key="3">
    <source>
        <dbReference type="Proteomes" id="UP000182569"/>
    </source>
</evidence>
<keyword evidence="1" id="KW-0812">Transmembrane</keyword>
<keyword evidence="1" id="KW-0472">Membrane</keyword>
<evidence type="ECO:0000256" key="1">
    <source>
        <dbReference type="SAM" id="Phobius"/>
    </source>
</evidence>
<dbReference type="RefSeq" id="WP_071612831.1">
    <property type="nucleotide sequence ID" value="NZ_CP015756.1"/>
</dbReference>
<name>A0A1J0GGM3_9CLOT</name>
<feature type="transmembrane region" description="Helical" evidence="1">
    <location>
        <begin position="221"/>
        <end position="244"/>
    </location>
</feature>
<feature type="transmembrane region" description="Helical" evidence="1">
    <location>
        <begin position="12"/>
        <end position="34"/>
    </location>
</feature>
<keyword evidence="1" id="KW-1133">Transmembrane helix</keyword>
<feature type="transmembrane region" description="Helical" evidence="1">
    <location>
        <begin position="149"/>
        <end position="174"/>
    </location>
</feature>
<dbReference type="AlphaFoldDB" id="A0A1J0GGM3"/>
<dbReference type="OrthoDB" id="1904787at2"/>
<reference evidence="3" key="1">
    <citation type="journal article" date="2016" name="Front. Microbiol.">
        <title>Complete Genome Sequence of Clostridium estertheticum DSM 8809, a Microbe Identified in Spoiled Vacuum Packed Beef.</title>
        <authorList>
            <person name="Yu Z."/>
            <person name="Gunn L."/>
            <person name="Brennan E."/>
            <person name="Reid R."/>
            <person name="Wall P.G."/>
            <person name="Gaora O.P."/>
            <person name="Hurley D."/>
            <person name="Bolton D."/>
            <person name="Fanning S."/>
        </authorList>
    </citation>
    <scope>NUCLEOTIDE SEQUENCE [LARGE SCALE GENOMIC DNA]</scope>
    <source>
        <strain evidence="3">DSM 8809</strain>
    </source>
</reference>
<organism evidence="2 3">
    <name type="scientific">Clostridium estertheticum subsp. estertheticum</name>
    <dbReference type="NCBI Taxonomy" id="1552"/>
    <lineage>
        <taxon>Bacteria</taxon>
        <taxon>Bacillati</taxon>
        <taxon>Bacillota</taxon>
        <taxon>Clostridia</taxon>
        <taxon>Eubacteriales</taxon>
        <taxon>Clostridiaceae</taxon>
        <taxon>Clostridium</taxon>
    </lineage>
</organism>
<feature type="transmembrane region" description="Helical" evidence="1">
    <location>
        <begin position="101"/>
        <end position="129"/>
    </location>
</feature>
<dbReference type="Proteomes" id="UP000182569">
    <property type="component" value="Chromosome"/>
</dbReference>
<feature type="transmembrane region" description="Helical" evidence="1">
    <location>
        <begin position="181"/>
        <end position="201"/>
    </location>
</feature>
<sequence length="253" mass="28501">MKMFFKFDFKRAFFSKKTLISSLIILALLLIPYYSEINFPHPGLDGINYFIRIGGFTYLPFIAPLLASIPFSNSYIIDKEKDVFSKLFTIIDPKVYFTSHLIVNALVSGFVFLITKTILLIFLIGANGINNTHTDVVGAFSPIYYKSKIAYIIISLLITFVSSAAFSTFILGISTLTKSKFLLILLPLFFVVVTAVILPNTGLVEQLNVMALFQIDIYTKITGIGIILYDLILFSIGSFLFYCFGYKKMNKVI</sequence>
<evidence type="ECO:0000313" key="2">
    <source>
        <dbReference type="EMBL" id="APC40540.1"/>
    </source>
</evidence>
<protein>
    <submittedName>
        <fullName evidence="2">Uncharacterized protein</fullName>
    </submittedName>
</protein>
<keyword evidence="3" id="KW-1185">Reference proteome</keyword>
<gene>
    <name evidence="2" type="ORF">A7L45_10900</name>
</gene>
<feature type="transmembrane region" description="Helical" evidence="1">
    <location>
        <begin position="49"/>
        <end position="71"/>
    </location>
</feature>
<accession>A0A1J0GGM3</accession>
<dbReference type="STRING" id="1552.A7L45_10900"/>
<dbReference type="KEGG" id="ceu:A7L45_10900"/>
<dbReference type="EMBL" id="CP015756">
    <property type="protein sequence ID" value="APC40540.1"/>
    <property type="molecule type" value="Genomic_DNA"/>
</dbReference>
<proteinExistence type="predicted"/>